<evidence type="ECO:0000313" key="3">
    <source>
        <dbReference type="EMBL" id="GIZ38890.1"/>
    </source>
</evidence>
<comment type="caution">
    <text evidence="3">The sequence shown here is derived from an EMBL/GenBank/DDBJ whole genome shotgun (WGS) entry which is preliminary data.</text>
</comment>
<dbReference type="OrthoDB" id="3644460at2759"/>
<protein>
    <submittedName>
        <fullName evidence="3">Uncharacterized protein</fullName>
    </submittedName>
</protein>
<accession>A0A9P3CFA3</accession>
<organism evidence="3 4">
    <name type="scientific">Cercospora kikuchii</name>
    <dbReference type="NCBI Taxonomy" id="84275"/>
    <lineage>
        <taxon>Eukaryota</taxon>
        <taxon>Fungi</taxon>
        <taxon>Dikarya</taxon>
        <taxon>Ascomycota</taxon>
        <taxon>Pezizomycotina</taxon>
        <taxon>Dothideomycetes</taxon>
        <taxon>Dothideomycetidae</taxon>
        <taxon>Mycosphaerellales</taxon>
        <taxon>Mycosphaerellaceae</taxon>
        <taxon>Cercospora</taxon>
    </lineage>
</organism>
<feature type="region of interest" description="Disordered" evidence="2">
    <location>
        <begin position="375"/>
        <end position="404"/>
    </location>
</feature>
<evidence type="ECO:0000313" key="4">
    <source>
        <dbReference type="Proteomes" id="UP000825890"/>
    </source>
</evidence>
<keyword evidence="4" id="KW-1185">Reference proteome</keyword>
<sequence>MELFAIDNDEPTVTTPPVNNAVSDVLAPSRIPTKAIHEVLLASTTPPLLCSNPQPRDAMHNQIEPPKDVENYLSYTSGNYANIFHATLDEVKELRKTFNSFVSKKSFDSQVLGYSSSKGFGSSQFLSNIESTLVNDNGNIYSIEERAGNKDLQAAFQQTPKEREKLVNRIESSDPKMRHLLRGGRWSSESHAPEQTVLNTMRFYAIKKLVDVYDPRGVAKTLDEKPVHVRHERAIAKLKGDKEWRAIESKRFIYDSEDEVNGHLPWTRKNRLKREADARSEKRKALQTILRQAEGRRDETTDLSTWLALLIVDKENAEGRFSDLLETESDRELTTHWLKVKAWDDKENELKQELSELEKEISRCSVALGQEQSRQITSFLPKTTQSTTSCRPSSPQSPADSATCLDEDTTDVAMTEVCSPHALAAKPGVEAERSEPRKWRKLAPYQFNAVVKAARLRGKPEDGKTAEKQYDELVNGSGMAGSNLDIGMCS</sequence>
<dbReference type="AlphaFoldDB" id="A0A9P3CFA3"/>
<dbReference type="RefSeq" id="XP_044653377.1">
    <property type="nucleotide sequence ID" value="XM_044797442.1"/>
</dbReference>
<dbReference type="GeneID" id="68287864"/>
<evidence type="ECO:0000256" key="2">
    <source>
        <dbReference type="SAM" id="MobiDB-lite"/>
    </source>
</evidence>
<dbReference type="EMBL" id="BOLY01000002">
    <property type="protein sequence ID" value="GIZ38890.1"/>
    <property type="molecule type" value="Genomic_DNA"/>
</dbReference>
<proteinExistence type="predicted"/>
<gene>
    <name evidence="3" type="ORF">CKM354_000228900</name>
</gene>
<feature type="compositionally biased region" description="Polar residues" evidence="2">
    <location>
        <begin position="375"/>
        <end position="400"/>
    </location>
</feature>
<reference evidence="3 4" key="1">
    <citation type="submission" date="2021-01" db="EMBL/GenBank/DDBJ databases">
        <title>Cercospora kikuchii MAFF 305040 whole genome shotgun sequence.</title>
        <authorList>
            <person name="Kashiwa T."/>
            <person name="Suzuki T."/>
        </authorList>
    </citation>
    <scope>NUCLEOTIDE SEQUENCE [LARGE SCALE GENOMIC DNA]</scope>
    <source>
        <strain evidence="3 4">MAFF 305040</strain>
    </source>
</reference>
<keyword evidence="1" id="KW-0175">Coiled coil</keyword>
<dbReference type="Proteomes" id="UP000825890">
    <property type="component" value="Unassembled WGS sequence"/>
</dbReference>
<name>A0A9P3CFA3_9PEZI</name>
<evidence type="ECO:0000256" key="1">
    <source>
        <dbReference type="SAM" id="Coils"/>
    </source>
</evidence>
<feature type="coiled-coil region" evidence="1">
    <location>
        <begin position="340"/>
        <end position="367"/>
    </location>
</feature>